<evidence type="ECO:0000256" key="3">
    <source>
        <dbReference type="ARBA" id="ARBA00022448"/>
    </source>
</evidence>
<organism evidence="9">
    <name type="scientific">Candidatus Caldatribacterium californiense</name>
    <dbReference type="NCBI Taxonomy" id="1454726"/>
    <lineage>
        <taxon>Bacteria</taxon>
        <taxon>Pseudomonadati</taxon>
        <taxon>Atribacterota</taxon>
        <taxon>Atribacteria</taxon>
        <taxon>Atribacterales</taxon>
        <taxon>Candidatus Caldatribacteriaceae</taxon>
        <taxon>Candidatus Caldatribacterium</taxon>
    </lineage>
</organism>
<dbReference type="Gene3D" id="1.20.1600.10">
    <property type="entry name" value="Outer membrane efflux proteins (OEP)"/>
    <property type="match status" value="2"/>
</dbReference>
<comment type="subcellular location">
    <subcellularLocation>
        <location evidence="1">Cell outer membrane</location>
    </subcellularLocation>
</comment>
<dbReference type="GO" id="GO:0015562">
    <property type="term" value="F:efflux transmembrane transporter activity"/>
    <property type="evidence" value="ECO:0007669"/>
    <property type="project" value="InterPro"/>
</dbReference>
<evidence type="ECO:0000256" key="2">
    <source>
        <dbReference type="ARBA" id="ARBA00007613"/>
    </source>
</evidence>
<keyword evidence="3" id="KW-0813">Transport</keyword>
<keyword evidence="8" id="KW-0175">Coiled coil</keyword>
<dbReference type="AlphaFoldDB" id="A0A7V4DDR9"/>
<accession>A0A7V4DDR9</accession>
<comment type="similarity">
    <text evidence="2">Belongs to the outer membrane factor (OMF) (TC 1.B.17) family.</text>
</comment>
<keyword evidence="5" id="KW-0812">Transmembrane</keyword>
<keyword evidence="6" id="KW-0472">Membrane</keyword>
<sequence>MGMKARILGILAILVFTVFWGMGLVFGEETKTPPSLSLKEAIDLGLRKSRTIRLAELSLKVQELQYREGKANLLLNPSVVSELQLENTWQRAQRNFALQRMQLALSIEEAYYNVLRAERALSLARENLARLEKQLEDTRTRFSLGVVAKIDVLRNELEVDRARLEVERAERNLALSRMNLGSILGQGLEANFTLSTDLSFEPEELDRDACIQYALLHRPEVKEKEETLALRQKELAVVTSYTPALEREKARVNLEVAKEELENTRESIILEVEQKFSDLLAALKNVPIARKNLEVARETLAVQQARFDAGVITLLDLLEAQNDLYRAESDYLQALFDYHIARAKFYNALGADLEEREKLILRKEAGKENG</sequence>
<evidence type="ECO:0000256" key="5">
    <source>
        <dbReference type="ARBA" id="ARBA00022692"/>
    </source>
</evidence>
<dbReference type="GO" id="GO:0009279">
    <property type="term" value="C:cell outer membrane"/>
    <property type="evidence" value="ECO:0007669"/>
    <property type="project" value="UniProtKB-SubCell"/>
</dbReference>
<evidence type="ECO:0000256" key="6">
    <source>
        <dbReference type="ARBA" id="ARBA00023136"/>
    </source>
</evidence>
<dbReference type="EMBL" id="DTFV01000072">
    <property type="protein sequence ID" value="HGI30658.1"/>
    <property type="molecule type" value="Genomic_DNA"/>
</dbReference>
<dbReference type="Pfam" id="PF02321">
    <property type="entry name" value="OEP"/>
    <property type="match status" value="2"/>
</dbReference>
<dbReference type="InterPro" id="IPR003423">
    <property type="entry name" value="OMP_efflux"/>
</dbReference>
<feature type="coiled-coil region" evidence="8">
    <location>
        <begin position="114"/>
        <end position="179"/>
    </location>
</feature>
<evidence type="ECO:0000256" key="7">
    <source>
        <dbReference type="ARBA" id="ARBA00023237"/>
    </source>
</evidence>
<dbReference type="SUPFAM" id="SSF56954">
    <property type="entry name" value="Outer membrane efflux proteins (OEP)"/>
    <property type="match status" value="1"/>
</dbReference>
<keyword evidence="7" id="KW-0998">Cell outer membrane</keyword>
<reference evidence="9" key="1">
    <citation type="journal article" date="2020" name="mSystems">
        <title>Genome- and Community-Level Interaction Insights into Carbon Utilization and Element Cycling Functions of Hydrothermarchaeota in Hydrothermal Sediment.</title>
        <authorList>
            <person name="Zhou Z."/>
            <person name="Liu Y."/>
            <person name="Xu W."/>
            <person name="Pan J."/>
            <person name="Luo Z.H."/>
            <person name="Li M."/>
        </authorList>
    </citation>
    <scope>NUCLEOTIDE SEQUENCE [LARGE SCALE GENOMIC DNA]</scope>
    <source>
        <strain evidence="9">SpSt-747</strain>
    </source>
</reference>
<evidence type="ECO:0000256" key="1">
    <source>
        <dbReference type="ARBA" id="ARBA00004442"/>
    </source>
</evidence>
<keyword evidence="4" id="KW-1134">Transmembrane beta strand</keyword>
<dbReference type="GO" id="GO:0015288">
    <property type="term" value="F:porin activity"/>
    <property type="evidence" value="ECO:0007669"/>
    <property type="project" value="TreeGrafter"/>
</dbReference>
<name>A0A7V4DDR9_9BACT</name>
<dbReference type="PANTHER" id="PTHR30026">
    <property type="entry name" value="OUTER MEMBRANE PROTEIN TOLC"/>
    <property type="match status" value="1"/>
</dbReference>
<evidence type="ECO:0000256" key="4">
    <source>
        <dbReference type="ARBA" id="ARBA00022452"/>
    </source>
</evidence>
<dbReference type="InterPro" id="IPR051906">
    <property type="entry name" value="TolC-like"/>
</dbReference>
<evidence type="ECO:0000256" key="8">
    <source>
        <dbReference type="SAM" id="Coils"/>
    </source>
</evidence>
<dbReference type="GO" id="GO:1990281">
    <property type="term" value="C:efflux pump complex"/>
    <property type="evidence" value="ECO:0007669"/>
    <property type="project" value="TreeGrafter"/>
</dbReference>
<dbReference type="PANTHER" id="PTHR30026:SF20">
    <property type="entry name" value="OUTER MEMBRANE PROTEIN TOLC"/>
    <property type="match status" value="1"/>
</dbReference>
<comment type="caution">
    <text evidence="9">The sequence shown here is derived from an EMBL/GenBank/DDBJ whole genome shotgun (WGS) entry which is preliminary data.</text>
</comment>
<proteinExistence type="inferred from homology"/>
<protein>
    <submittedName>
        <fullName evidence="9">TolC family protein</fullName>
    </submittedName>
</protein>
<gene>
    <name evidence="9" type="ORF">ENV30_05045</name>
</gene>
<evidence type="ECO:0000313" key="9">
    <source>
        <dbReference type="EMBL" id="HGI30658.1"/>
    </source>
</evidence>